<dbReference type="Gene3D" id="1.25.40.10">
    <property type="entry name" value="Tetratricopeptide repeat domain"/>
    <property type="match status" value="2"/>
</dbReference>
<dbReference type="PANTHER" id="PTHR45641">
    <property type="entry name" value="TETRATRICOPEPTIDE REPEAT PROTEIN (AFU_ORTHOLOGUE AFUA_6G03870)"/>
    <property type="match status" value="1"/>
</dbReference>
<protein>
    <recommendedName>
        <fullName evidence="6">Tetratricopeptide repeat protein</fullName>
    </recommendedName>
</protein>
<evidence type="ECO:0000256" key="3">
    <source>
        <dbReference type="SAM" id="MobiDB-lite"/>
    </source>
</evidence>
<dbReference type="SUPFAM" id="SSF48452">
    <property type="entry name" value="TPR-like"/>
    <property type="match status" value="1"/>
</dbReference>
<evidence type="ECO:0000313" key="5">
    <source>
        <dbReference type="Proteomes" id="UP000635606"/>
    </source>
</evidence>
<evidence type="ECO:0000313" key="4">
    <source>
        <dbReference type="EMBL" id="GIJ67772.1"/>
    </source>
</evidence>
<evidence type="ECO:0008006" key="6">
    <source>
        <dbReference type="Google" id="ProtNLM"/>
    </source>
</evidence>
<dbReference type="PANTHER" id="PTHR45641:SF19">
    <property type="entry name" value="NEPHROCYSTIN-3"/>
    <property type="match status" value="1"/>
</dbReference>
<dbReference type="InterPro" id="IPR011717">
    <property type="entry name" value="TPR-4"/>
</dbReference>
<dbReference type="AlphaFoldDB" id="A0A8J3ZPG0"/>
<dbReference type="Pfam" id="PF07721">
    <property type="entry name" value="TPR_4"/>
    <property type="match status" value="1"/>
</dbReference>
<name>A0A8J3ZPG0_9ACTN</name>
<dbReference type="Pfam" id="PF13432">
    <property type="entry name" value="TPR_16"/>
    <property type="match status" value="1"/>
</dbReference>
<keyword evidence="2" id="KW-0802">TPR repeat</keyword>
<dbReference type="RefSeq" id="WP_203927714.1">
    <property type="nucleotide sequence ID" value="NZ_BOPH01000031.1"/>
</dbReference>
<keyword evidence="1" id="KW-0677">Repeat</keyword>
<organism evidence="4 5">
    <name type="scientific">Virgisporangium ochraceum</name>
    <dbReference type="NCBI Taxonomy" id="65505"/>
    <lineage>
        <taxon>Bacteria</taxon>
        <taxon>Bacillati</taxon>
        <taxon>Actinomycetota</taxon>
        <taxon>Actinomycetes</taxon>
        <taxon>Micromonosporales</taxon>
        <taxon>Micromonosporaceae</taxon>
        <taxon>Virgisporangium</taxon>
    </lineage>
</organism>
<evidence type="ECO:0000256" key="1">
    <source>
        <dbReference type="ARBA" id="ARBA00022737"/>
    </source>
</evidence>
<gene>
    <name evidence="4" type="ORF">Voc01_026890</name>
</gene>
<dbReference type="Proteomes" id="UP000635606">
    <property type="component" value="Unassembled WGS sequence"/>
</dbReference>
<proteinExistence type="predicted"/>
<dbReference type="InterPro" id="IPR019734">
    <property type="entry name" value="TPR_rpt"/>
</dbReference>
<dbReference type="Pfam" id="PF13424">
    <property type="entry name" value="TPR_12"/>
    <property type="match status" value="2"/>
</dbReference>
<keyword evidence="5" id="KW-1185">Reference proteome</keyword>
<reference evidence="4" key="1">
    <citation type="submission" date="2021-01" db="EMBL/GenBank/DDBJ databases">
        <title>Whole genome shotgun sequence of Virgisporangium ochraceum NBRC 16418.</title>
        <authorList>
            <person name="Komaki H."/>
            <person name="Tamura T."/>
        </authorList>
    </citation>
    <scope>NUCLEOTIDE SEQUENCE</scope>
    <source>
        <strain evidence="4">NBRC 16418</strain>
    </source>
</reference>
<evidence type="ECO:0000256" key="2">
    <source>
        <dbReference type="ARBA" id="ARBA00022803"/>
    </source>
</evidence>
<dbReference type="SMART" id="SM00028">
    <property type="entry name" value="TPR"/>
    <property type="match status" value="3"/>
</dbReference>
<dbReference type="EMBL" id="BOPH01000031">
    <property type="protein sequence ID" value="GIJ67772.1"/>
    <property type="molecule type" value="Genomic_DNA"/>
</dbReference>
<feature type="compositionally biased region" description="Basic residues" evidence="3">
    <location>
        <begin position="290"/>
        <end position="305"/>
    </location>
</feature>
<accession>A0A8J3ZPG0</accession>
<sequence>MPGWSLIRARQGHQRALRLWRAGRPARAQSVMERAVARYRPGDERAAALGALGEMQAARGRYRDAEETLRRAGAPVRLGDVQRRRGRYAEAERTLRAAVDSADARNALGVLLKDLGRYAEAATCYAAALADAGDDRDLRASIHHNLAGLAYAEGRLADAEAPAREAVAVREATRGPDATEVAADRAVLATVLIGLRRHDEAERHVVAALDTWIRRHGPDHPEVAGCLNILGVLRYRQGRVDEAVRVLRDAERIRTTALGPEHPEVAVVRNNLAVALASDGPTVDGPAAAKIRRSANAARRRPSLG</sequence>
<feature type="region of interest" description="Disordered" evidence="3">
    <location>
        <begin position="285"/>
        <end position="305"/>
    </location>
</feature>
<dbReference type="InterPro" id="IPR011990">
    <property type="entry name" value="TPR-like_helical_dom_sf"/>
</dbReference>
<comment type="caution">
    <text evidence="4">The sequence shown here is derived from an EMBL/GenBank/DDBJ whole genome shotgun (WGS) entry which is preliminary data.</text>
</comment>
<dbReference type="GO" id="GO:0042802">
    <property type="term" value="F:identical protein binding"/>
    <property type="evidence" value="ECO:0007669"/>
    <property type="project" value="InterPro"/>
</dbReference>